<feature type="region of interest" description="Disordered" evidence="1">
    <location>
        <begin position="117"/>
        <end position="153"/>
    </location>
</feature>
<evidence type="ECO:0000313" key="2">
    <source>
        <dbReference type="EMBL" id="QES48719.1"/>
    </source>
</evidence>
<accession>A0A5P2D6F3</accession>
<evidence type="ECO:0000313" key="3">
    <source>
        <dbReference type="Proteomes" id="UP000325211"/>
    </source>
</evidence>
<reference evidence="2 3" key="1">
    <citation type="submission" date="2018-05" db="EMBL/GenBank/DDBJ databases">
        <title>Streptomyces venezuelae.</title>
        <authorList>
            <person name="Kim W."/>
            <person name="Lee N."/>
            <person name="Cho B.-K."/>
        </authorList>
    </citation>
    <scope>NUCLEOTIDE SEQUENCE [LARGE SCALE GENOMIC DNA]</scope>
    <source>
        <strain evidence="2 3">ATCC 21782</strain>
    </source>
</reference>
<sequence length="153" mass="16151">MEPELTALAMSAATAMVSAMVGEAWTQASERITGFFGRRGRDPEAVSAELEESRAELVAAEAEQDTALAEDIESEWRLRLSRALRADPAAAAELRALLAEIAPEAPPAGSVTVNNTISGGTQHGPVFQGERFDGTTINWTPPQVPQPPQPGAS</sequence>
<dbReference type="RefSeq" id="WP_150208259.1">
    <property type="nucleotide sequence ID" value="NZ_CP029190.1"/>
</dbReference>
<protein>
    <submittedName>
        <fullName evidence="2">Uncharacterized protein</fullName>
    </submittedName>
</protein>
<dbReference type="OrthoDB" id="3870696at2"/>
<dbReference type="EMBL" id="CP029190">
    <property type="protein sequence ID" value="QES48719.1"/>
    <property type="molecule type" value="Genomic_DNA"/>
</dbReference>
<proteinExistence type="predicted"/>
<feature type="compositionally biased region" description="Pro residues" evidence="1">
    <location>
        <begin position="142"/>
        <end position="153"/>
    </location>
</feature>
<organism evidence="2 3">
    <name type="scientific">Streptomyces venezuelae</name>
    <dbReference type="NCBI Taxonomy" id="54571"/>
    <lineage>
        <taxon>Bacteria</taxon>
        <taxon>Bacillati</taxon>
        <taxon>Actinomycetota</taxon>
        <taxon>Actinomycetes</taxon>
        <taxon>Kitasatosporales</taxon>
        <taxon>Streptomycetaceae</taxon>
        <taxon>Streptomyces</taxon>
    </lineage>
</organism>
<dbReference type="Proteomes" id="UP000325211">
    <property type="component" value="Chromosome"/>
</dbReference>
<name>A0A5P2D6F3_STRVZ</name>
<dbReference type="AlphaFoldDB" id="A0A5P2D6F3"/>
<evidence type="ECO:0000256" key="1">
    <source>
        <dbReference type="SAM" id="MobiDB-lite"/>
    </source>
</evidence>
<gene>
    <name evidence="2" type="ORF">DEJ50_13675</name>
</gene>